<dbReference type="PANTHER" id="PTHR33693:SF3">
    <property type="entry name" value="TYPE-5 URACIL-DNA GLYCOSYLASE"/>
    <property type="match status" value="1"/>
</dbReference>
<dbReference type="Proteomes" id="UP000662873">
    <property type="component" value="Chromosome"/>
</dbReference>
<dbReference type="InterPro" id="IPR044147">
    <property type="entry name" value="UdgB-like"/>
</dbReference>
<protein>
    <recommendedName>
        <fullName evidence="9">Type-5 uracil-DNA glycosylase</fullName>
    </recommendedName>
</protein>
<dbReference type="KEGG" id="npy:NPRO_24370"/>
<dbReference type="PANTHER" id="PTHR33693">
    <property type="entry name" value="TYPE-5 URACIL-DNA GLYCOSYLASE"/>
    <property type="match status" value="1"/>
</dbReference>
<dbReference type="InterPro" id="IPR036895">
    <property type="entry name" value="Uracil-DNA_glycosylase-like_sf"/>
</dbReference>
<dbReference type="AlphaFoldDB" id="A0A809RY30"/>
<evidence type="ECO:0000256" key="4">
    <source>
        <dbReference type="ARBA" id="ARBA00022801"/>
    </source>
</evidence>
<dbReference type="InterPro" id="IPR051536">
    <property type="entry name" value="UDG_Type-4/5"/>
</dbReference>
<organism evidence="11 12">
    <name type="scientific">Candidatus Nitrosymbiomonas proteolyticus</name>
    <dbReference type="NCBI Taxonomy" id="2608984"/>
    <lineage>
        <taxon>Bacteria</taxon>
        <taxon>Bacillati</taxon>
        <taxon>Armatimonadota</taxon>
        <taxon>Armatimonadota incertae sedis</taxon>
        <taxon>Candidatus Nitrosymbiomonas</taxon>
    </lineage>
</organism>
<dbReference type="GO" id="GO:0006284">
    <property type="term" value="P:base-excision repair"/>
    <property type="evidence" value="ECO:0007669"/>
    <property type="project" value="InterPro"/>
</dbReference>
<evidence type="ECO:0000256" key="7">
    <source>
        <dbReference type="ARBA" id="ARBA00023204"/>
    </source>
</evidence>
<dbReference type="SMART" id="SM00987">
    <property type="entry name" value="UreE_C"/>
    <property type="match status" value="1"/>
</dbReference>
<evidence type="ECO:0000259" key="10">
    <source>
        <dbReference type="SMART" id="SM00986"/>
    </source>
</evidence>
<keyword evidence="7" id="KW-0234">DNA repair</keyword>
<evidence type="ECO:0000313" key="12">
    <source>
        <dbReference type="Proteomes" id="UP000662873"/>
    </source>
</evidence>
<dbReference type="GO" id="GO:0051539">
    <property type="term" value="F:4 iron, 4 sulfur cluster binding"/>
    <property type="evidence" value="ECO:0007669"/>
    <property type="project" value="UniProtKB-KW"/>
</dbReference>
<keyword evidence="2" id="KW-0479">Metal-binding</keyword>
<dbReference type="Pfam" id="PF03167">
    <property type="entry name" value="UDG"/>
    <property type="match status" value="1"/>
</dbReference>
<dbReference type="InterPro" id="IPR005122">
    <property type="entry name" value="Uracil-DNA_glycosylase-like"/>
</dbReference>
<dbReference type="Gene3D" id="3.40.470.10">
    <property type="entry name" value="Uracil-DNA glycosylase-like domain"/>
    <property type="match status" value="1"/>
</dbReference>
<evidence type="ECO:0000313" key="11">
    <source>
        <dbReference type="EMBL" id="BBO24842.1"/>
    </source>
</evidence>
<gene>
    <name evidence="11" type="ORF">NPRO_24370</name>
</gene>
<proteinExistence type="inferred from homology"/>
<dbReference type="GO" id="GO:0004844">
    <property type="term" value="F:uracil DNA N-glycosylase activity"/>
    <property type="evidence" value="ECO:0007669"/>
    <property type="project" value="InterPro"/>
</dbReference>
<dbReference type="CDD" id="cd10031">
    <property type="entry name" value="UDG-F5_TTUDGB_like"/>
    <property type="match status" value="1"/>
</dbReference>
<evidence type="ECO:0000256" key="2">
    <source>
        <dbReference type="ARBA" id="ARBA00022723"/>
    </source>
</evidence>
<feature type="domain" description="Uracil-DNA glycosylase-like" evidence="10">
    <location>
        <begin position="45"/>
        <end position="210"/>
    </location>
</feature>
<name>A0A809RY30_9BACT</name>
<dbReference type="GO" id="GO:0046872">
    <property type="term" value="F:metal ion binding"/>
    <property type="evidence" value="ECO:0007669"/>
    <property type="project" value="UniProtKB-KW"/>
</dbReference>
<keyword evidence="3" id="KW-0227">DNA damage</keyword>
<sequence>MPWERLNERIESCRNCPRLVEWRERVGQEKRASFRDWEYWARPVPNFGDPQATKLIVGLAPAAHGANRTGRMFTGDRSGDWLYRALHRAGLANQPTSDDTADGLRLKGVLITAIAHCAPPGNKPLPSEIENCRPFLAELLATQSWRAVLCLGSLSWKELFRTLGRRPLAKFAHGVEAQVEGLGVCLASYHPSQQNTFTGKLTEAMLDEVVARFAAI</sequence>
<comment type="similarity">
    <text evidence="8">Belongs to the uracil-DNA glycosylase (UDG) superfamily. Type 5 (UDGb) family.</text>
</comment>
<reference evidence="11" key="1">
    <citation type="journal article" name="DNA Res.">
        <title>The physiological potential of anammox bacteria as revealed by their core genome structure.</title>
        <authorList>
            <person name="Okubo T."/>
            <person name="Toyoda A."/>
            <person name="Fukuhara K."/>
            <person name="Uchiyama I."/>
            <person name="Harigaya Y."/>
            <person name="Kuroiwa M."/>
            <person name="Suzuki T."/>
            <person name="Murakami Y."/>
            <person name="Suwa Y."/>
            <person name="Takami H."/>
        </authorList>
    </citation>
    <scope>NUCLEOTIDE SEQUENCE</scope>
    <source>
        <strain evidence="11">317325-2</strain>
    </source>
</reference>
<dbReference type="SMART" id="SM00986">
    <property type="entry name" value="UDG"/>
    <property type="match status" value="1"/>
</dbReference>
<evidence type="ECO:0000256" key="1">
    <source>
        <dbReference type="ARBA" id="ARBA00022485"/>
    </source>
</evidence>
<dbReference type="SUPFAM" id="SSF52141">
    <property type="entry name" value="Uracil-DNA glycosylase-like"/>
    <property type="match status" value="1"/>
</dbReference>
<evidence type="ECO:0000256" key="9">
    <source>
        <dbReference type="ARBA" id="ARBA00023887"/>
    </source>
</evidence>
<evidence type="ECO:0000256" key="6">
    <source>
        <dbReference type="ARBA" id="ARBA00023014"/>
    </source>
</evidence>
<keyword evidence="6" id="KW-0411">Iron-sulfur</keyword>
<keyword evidence="5" id="KW-0408">Iron</keyword>
<evidence type="ECO:0000256" key="8">
    <source>
        <dbReference type="ARBA" id="ARBA00023779"/>
    </source>
</evidence>
<keyword evidence="4" id="KW-0378">Hydrolase</keyword>
<evidence type="ECO:0000256" key="5">
    <source>
        <dbReference type="ARBA" id="ARBA00023004"/>
    </source>
</evidence>
<keyword evidence="1" id="KW-0004">4Fe-4S</keyword>
<dbReference type="GO" id="GO:0033958">
    <property type="term" value="F:DNA-deoxyinosine glycosylase activity"/>
    <property type="evidence" value="ECO:0007669"/>
    <property type="project" value="InterPro"/>
</dbReference>
<evidence type="ECO:0000256" key="3">
    <source>
        <dbReference type="ARBA" id="ARBA00022763"/>
    </source>
</evidence>
<accession>A0A809RY30</accession>
<dbReference type="EMBL" id="AP021858">
    <property type="protein sequence ID" value="BBO24842.1"/>
    <property type="molecule type" value="Genomic_DNA"/>
</dbReference>